<dbReference type="AlphaFoldDB" id="A0A8A2VBY6"/>
<keyword evidence="3" id="KW-1185">Reference proteome</keyword>
<organism evidence="2 3">
    <name type="scientific">Haloterrigena alkaliphila</name>
    <dbReference type="NCBI Taxonomy" id="2816475"/>
    <lineage>
        <taxon>Archaea</taxon>
        <taxon>Methanobacteriati</taxon>
        <taxon>Methanobacteriota</taxon>
        <taxon>Stenosarchaea group</taxon>
        <taxon>Halobacteria</taxon>
        <taxon>Halobacteriales</taxon>
        <taxon>Natrialbaceae</taxon>
        <taxon>Haloterrigena</taxon>
    </lineage>
</organism>
<name>A0A8A2VBY6_9EURY</name>
<sequence length="253" mass="28795">MTMRRLAQKAVSVYQEEGMQTVLRNIPTAILTRSHGYFNRSDIVTDGDILVPSSESISNNEIGRIHFGWHEQSERLAIQKYLPTDIPVIELGAGIGYISSYIDETLQEEEHLAVEANENLWSALELTRELNSASYKIIKKAYHPNSSSVSLSNSTDYSEQSVLERSGGIRTVSLKDLVNKYDLDKFALVADIEGAERLIIEEEIELLRKHCPWIIVEWHGTISEDVLLKSGFEKVSEIDEVYIFLNKELKYMI</sequence>
<dbReference type="GO" id="GO:0032259">
    <property type="term" value="P:methylation"/>
    <property type="evidence" value="ECO:0007669"/>
    <property type="project" value="UniProtKB-KW"/>
</dbReference>
<dbReference type="GeneID" id="63188146"/>
<dbReference type="EMBL" id="CP071462">
    <property type="protein sequence ID" value="QSW98227.1"/>
    <property type="molecule type" value="Genomic_DNA"/>
</dbReference>
<dbReference type="Pfam" id="PF05050">
    <property type="entry name" value="Methyltransf_21"/>
    <property type="match status" value="1"/>
</dbReference>
<dbReference type="GO" id="GO:0008168">
    <property type="term" value="F:methyltransferase activity"/>
    <property type="evidence" value="ECO:0007669"/>
    <property type="project" value="UniProtKB-KW"/>
</dbReference>
<accession>A0A8A2VBY6</accession>
<dbReference type="InterPro" id="IPR029063">
    <property type="entry name" value="SAM-dependent_MTases_sf"/>
</dbReference>
<dbReference type="RefSeq" id="WP_207287837.1">
    <property type="nucleotide sequence ID" value="NZ_CP071462.1"/>
</dbReference>
<evidence type="ECO:0000313" key="3">
    <source>
        <dbReference type="Proteomes" id="UP000663203"/>
    </source>
</evidence>
<dbReference type="InterPro" id="IPR006342">
    <property type="entry name" value="FkbM_mtfrase"/>
</dbReference>
<evidence type="ECO:0000259" key="1">
    <source>
        <dbReference type="Pfam" id="PF05050"/>
    </source>
</evidence>
<dbReference type="SUPFAM" id="SSF53335">
    <property type="entry name" value="S-adenosyl-L-methionine-dependent methyltransferases"/>
    <property type="match status" value="1"/>
</dbReference>
<protein>
    <submittedName>
        <fullName evidence="2">FkbM family methyltransferase</fullName>
    </submittedName>
</protein>
<dbReference type="Proteomes" id="UP000663203">
    <property type="component" value="Chromosome"/>
</dbReference>
<keyword evidence="2" id="KW-0489">Methyltransferase</keyword>
<proteinExistence type="predicted"/>
<evidence type="ECO:0000313" key="2">
    <source>
        <dbReference type="EMBL" id="QSW98227.1"/>
    </source>
</evidence>
<reference evidence="2 3" key="1">
    <citation type="submission" date="2021-03" db="EMBL/GenBank/DDBJ databases">
        <title>Haloterrigena longa sp. nov. and Haloterrigena limicola sp. nov., extremely halophilic archaea isolated from a salt lake.</title>
        <authorList>
            <person name="Henglin C."/>
        </authorList>
    </citation>
    <scope>NUCLEOTIDE SEQUENCE [LARGE SCALE GENOMIC DNA]</scope>
    <source>
        <strain evidence="2 3">KZCA68</strain>
    </source>
</reference>
<gene>
    <name evidence="2" type="ORF">J0X25_12535</name>
</gene>
<feature type="domain" description="Methyltransferase FkbM" evidence="1">
    <location>
        <begin position="92"/>
        <end position="245"/>
    </location>
</feature>
<dbReference type="Gene3D" id="3.40.50.150">
    <property type="entry name" value="Vaccinia Virus protein VP39"/>
    <property type="match status" value="1"/>
</dbReference>
<keyword evidence="2" id="KW-0808">Transferase</keyword>
<dbReference type="KEGG" id="hakz:J0X25_12535"/>
<dbReference type="NCBIfam" id="TIGR01444">
    <property type="entry name" value="fkbM_fam"/>
    <property type="match status" value="1"/>
</dbReference>